<evidence type="ECO:0000256" key="2">
    <source>
        <dbReference type="SAM" id="SignalP"/>
    </source>
</evidence>
<comment type="caution">
    <text evidence="3">The sequence shown here is derived from an EMBL/GenBank/DDBJ whole genome shotgun (WGS) entry which is preliminary data.</text>
</comment>
<reference evidence="3 4" key="1">
    <citation type="submission" date="2014-11" db="EMBL/GenBank/DDBJ databases">
        <title>Genetic blueprint of the zoonotic pathogen Toxocara canis.</title>
        <authorList>
            <person name="Zhu X.-Q."/>
            <person name="Korhonen P.K."/>
            <person name="Cai H."/>
            <person name="Young N.D."/>
            <person name="Nejsum P."/>
            <person name="von Samson-Himmelstjerna G."/>
            <person name="Boag P.R."/>
            <person name="Tan P."/>
            <person name="Li Q."/>
            <person name="Min J."/>
            <person name="Yang Y."/>
            <person name="Wang X."/>
            <person name="Fang X."/>
            <person name="Hall R.S."/>
            <person name="Hofmann A."/>
            <person name="Sternberg P.W."/>
            <person name="Jex A.R."/>
            <person name="Gasser R.B."/>
        </authorList>
    </citation>
    <scope>NUCLEOTIDE SEQUENCE [LARGE SCALE GENOMIC DNA]</scope>
    <source>
        <strain evidence="3">PN_DK_2014</strain>
    </source>
</reference>
<feature type="transmembrane region" description="Helical" evidence="1">
    <location>
        <begin position="54"/>
        <end position="86"/>
    </location>
</feature>
<feature type="signal peptide" evidence="2">
    <location>
        <begin position="1"/>
        <end position="15"/>
    </location>
</feature>
<keyword evidence="1" id="KW-1133">Transmembrane helix</keyword>
<dbReference type="AlphaFoldDB" id="A0A0B2UZS2"/>
<dbReference type="Proteomes" id="UP000031036">
    <property type="component" value="Unassembled WGS sequence"/>
</dbReference>
<organism evidence="3 4">
    <name type="scientific">Toxocara canis</name>
    <name type="common">Canine roundworm</name>
    <dbReference type="NCBI Taxonomy" id="6265"/>
    <lineage>
        <taxon>Eukaryota</taxon>
        <taxon>Metazoa</taxon>
        <taxon>Ecdysozoa</taxon>
        <taxon>Nematoda</taxon>
        <taxon>Chromadorea</taxon>
        <taxon>Rhabditida</taxon>
        <taxon>Spirurina</taxon>
        <taxon>Ascaridomorpha</taxon>
        <taxon>Ascaridoidea</taxon>
        <taxon>Toxocaridae</taxon>
        <taxon>Toxocara</taxon>
    </lineage>
</organism>
<keyword evidence="1" id="KW-0812">Transmembrane</keyword>
<evidence type="ECO:0000256" key="1">
    <source>
        <dbReference type="SAM" id="Phobius"/>
    </source>
</evidence>
<proteinExistence type="predicted"/>
<keyword evidence="1" id="KW-0472">Membrane</keyword>
<protein>
    <submittedName>
        <fullName evidence="3">Uncharacterized protein</fullName>
    </submittedName>
</protein>
<name>A0A0B2UZS2_TOXCA</name>
<evidence type="ECO:0000313" key="4">
    <source>
        <dbReference type="Proteomes" id="UP000031036"/>
    </source>
</evidence>
<sequence length="155" mass="18167">MRSIWILLLVNMVFAQVDDDKDITNSDIQLPRVKRQFWYASDYGGFYTYNSARLIGLIFGIIALTMCCLIPCICLIGIWFAGWFGIREARKRRNVKSSPETAVVHEPVRRGYAVPSEERTEAVVYETKQRDRYYRRSPSPPRGYDDYVYYKSSRL</sequence>
<dbReference type="OrthoDB" id="5825911at2759"/>
<keyword evidence="4" id="KW-1185">Reference proteome</keyword>
<dbReference type="OMA" id="CICALGI"/>
<keyword evidence="2" id="KW-0732">Signal</keyword>
<feature type="chain" id="PRO_5012497770" evidence="2">
    <location>
        <begin position="16"/>
        <end position="155"/>
    </location>
</feature>
<dbReference type="EMBL" id="JPKZ01002486">
    <property type="protein sequence ID" value="KHN76556.1"/>
    <property type="molecule type" value="Genomic_DNA"/>
</dbReference>
<gene>
    <name evidence="3" type="ORF">Tcan_11482</name>
</gene>
<accession>A0A0B2UZS2</accession>
<evidence type="ECO:0000313" key="3">
    <source>
        <dbReference type="EMBL" id="KHN76556.1"/>
    </source>
</evidence>